<evidence type="ECO:0000256" key="1">
    <source>
        <dbReference type="SAM" id="MobiDB-lite"/>
    </source>
</evidence>
<organism evidence="2 3">
    <name type="scientific">Rhodotorula paludigena</name>
    <dbReference type="NCBI Taxonomy" id="86838"/>
    <lineage>
        <taxon>Eukaryota</taxon>
        <taxon>Fungi</taxon>
        <taxon>Dikarya</taxon>
        <taxon>Basidiomycota</taxon>
        <taxon>Pucciniomycotina</taxon>
        <taxon>Microbotryomycetes</taxon>
        <taxon>Sporidiobolales</taxon>
        <taxon>Sporidiobolaceae</taxon>
        <taxon>Rhodotorula</taxon>
    </lineage>
</organism>
<protein>
    <submittedName>
        <fullName evidence="2">Uncharacterized protein</fullName>
    </submittedName>
</protein>
<evidence type="ECO:0000313" key="2">
    <source>
        <dbReference type="EMBL" id="GJN94769.1"/>
    </source>
</evidence>
<comment type="caution">
    <text evidence="2">The sequence shown here is derived from an EMBL/GenBank/DDBJ whole genome shotgun (WGS) entry which is preliminary data.</text>
</comment>
<feature type="compositionally biased region" description="Low complexity" evidence="1">
    <location>
        <begin position="77"/>
        <end position="123"/>
    </location>
</feature>
<evidence type="ECO:0000313" key="3">
    <source>
        <dbReference type="Proteomes" id="UP001342314"/>
    </source>
</evidence>
<reference evidence="2 3" key="1">
    <citation type="submission" date="2021-12" db="EMBL/GenBank/DDBJ databases">
        <title>High titer production of polyol ester of fatty acids by Rhodotorula paludigena BS15 towards product separation-free biomass refinery.</title>
        <authorList>
            <person name="Mano J."/>
            <person name="Ono H."/>
            <person name="Tanaka T."/>
            <person name="Naito K."/>
            <person name="Sushida H."/>
            <person name="Ike M."/>
            <person name="Tokuyasu K."/>
            <person name="Kitaoka M."/>
        </authorList>
    </citation>
    <scope>NUCLEOTIDE SEQUENCE [LARGE SCALE GENOMIC DNA]</scope>
    <source>
        <strain evidence="2 3">BS15</strain>
    </source>
</reference>
<dbReference type="Proteomes" id="UP001342314">
    <property type="component" value="Unassembled WGS sequence"/>
</dbReference>
<feature type="compositionally biased region" description="Basic and acidic residues" evidence="1">
    <location>
        <begin position="153"/>
        <end position="162"/>
    </location>
</feature>
<sequence>MSYGLAALPSLACDSHSPSPLAALSAQPHSAPASPLYAPAARTSDDDDSADPASPRYGSHRRDSVASSSSSDDDAAPKPARASPDLSWLSRAAAPALARASSSSSALPTLASRRAASPASVDDAGADDAARDDEERDSAPITPLPMHLPRPKTKGDRERERALGLNRAAPGQKREGLGMKLARKRADSLKWAKYANVGTFQVELGLSNDDLKRS</sequence>
<dbReference type="AlphaFoldDB" id="A0AAV5GXT3"/>
<feature type="region of interest" description="Disordered" evidence="1">
    <location>
        <begin position="16"/>
        <end position="179"/>
    </location>
</feature>
<accession>A0AAV5GXT3</accession>
<gene>
    <name evidence="2" type="ORF">Rhopal_007861-T1</name>
</gene>
<proteinExistence type="predicted"/>
<dbReference type="EMBL" id="BQKY01000018">
    <property type="protein sequence ID" value="GJN94769.1"/>
    <property type="molecule type" value="Genomic_DNA"/>
</dbReference>
<name>A0AAV5GXT3_9BASI</name>
<keyword evidence="3" id="KW-1185">Reference proteome</keyword>
<feature type="compositionally biased region" description="Acidic residues" evidence="1">
    <location>
        <begin position="124"/>
        <end position="136"/>
    </location>
</feature>
<feature type="compositionally biased region" description="Low complexity" evidence="1">
    <location>
        <begin position="16"/>
        <end position="42"/>
    </location>
</feature>